<dbReference type="RefSeq" id="WP_139064303.1">
    <property type="nucleotide sequence ID" value="NZ_CP050139.1"/>
</dbReference>
<keyword evidence="2" id="KW-1185">Reference proteome</keyword>
<evidence type="ECO:0000313" key="2">
    <source>
        <dbReference type="Proteomes" id="UP000502533"/>
    </source>
</evidence>
<proteinExistence type="predicted"/>
<dbReference type="AlphaFoldDB" id="A0A858JLZ8"/>
<protein>
    <submittedName>
        <fullName evidence="1">Uncharacterized protein</fullName>
    </submittedName>
</protein>
<accession>A0A858JLZ8</accession>
<dbReference type="EMBL" id="CP050139">
    <property type="protein sequence ID" value="QIP36694.1"/>
    <property type="molecule type" value="Genomic_DNA"/>
</dbReference>
<reference evidence="1 2" key="1">
    <citation type="submission" date="2020-03" db="EMBL/GenBank/DDBJ databases">
        <title>Isolation of cellulose-producing strains, genome characterization and application of the synthesized cellulose films as an economical and sustainable material for piezoelectric sensor construction.</title>
        <authorList>
            <person name="Mangayil R.K."/>
        </authorList>
    </citation>
    <scope>NUCLEOTIDE SEQUENCE [LARGE SCALE GENOMIC DNA]</scope>
    <source>
        <strain evidence="1 2">ENS 9a1a</strain>
    </source>
</reference>
<gene>
    <name evidence="1" type="ORF">GWK63_15675</name>
</gene>
<sequence>MSSDIYVSPLLVGLATPRTHIPDIGGYYSDELDVWVEDGPMGVSPIVQRAQRLTEIVTKTAAAPETDDQGNNLVELVTKTESFTEKDDCVDSLV</sequence>
<name>A0A858JLZ8_9PROT</name>
<organism evidence="1 2">
    <name type="scientific">Komagataeibacter rhaeticus</name>
    <dbReference type="NCBI Taxonomy" id="215221"/>
    <lineage>
        <taxon>Bacteria</taxon>
        <taxon>Pseudomonadati</taxon>
        <taxon>Pseudomonadota</taxon>
        <taxon>Alphaproteobacteria</taxon>
        <taxon>Acetobacterales</taxon>
        <taxon>Acetobacteraceae</taxon>
        <taxon>Komagataeibacter</taxon>
    </lineage>
</organism>
<dbReference type="KEGG" id="kre:GWK63_15675"/>
<dbReference type="GeneID" id="85023603"/>
<evidence type="ECO:0000313" key="1">
    <source>
        <dbReference type="EMBL" id="QIP36694.1"/>
    </source>
</evidence>
<dbReference type="Proteomes" id="UP000502533">
    <property type="component" value="Chromosome"/>
</dbReference>